<feature type="transmembrane region" description="Helical" evidence="1">
    <location>
        <begin position="248"/>
        <end position="265"/>
    </location>
</feature>
<keyword evidence="4" id="KW-1185">Reference proteome</keyword>
<feature type="transmembrane region" description="Helical" evidence="1">
    <location>
        <begin position="192"/>
        <end position="212"/>
    </location>
</feature>
<reference evidence="3 4" key="1">
    <citation type="submission" date="2021-03" db="EMBL/GenBank/DDBJ databases">
        <authorList>
            <person name="Xin L."/>
        </authorList>
    </citation>
    <scope>NUCLEOTIDE SEQUENCE [LARGE SCALE GENOMIC DNA]</scope>
    <source>
        <strain evidence="3 4">XHU 5031</strain>
    </source>
</reference>
<dbReference type="InterPro" id="IPR042150">
    <property type="entry name" value="MmRce1-like"/>
</dbReference>
<keyword evidence="1" id="KW-1133">Transmembrane helix</keyword>
<evidence type="ECO:0000313" key="4">
    <source>
        <dbReference type="Proteomes" id="UP000664617"/>
    </source>
</evidence>
<keyword evidence="3" id="KW-0378">Hydrolase</keyword>
<keyword evidence="1" id="KW-0812">Transmembrane</keyword>
<evidence type="ECO:0000313" key="3">
    <source>
        <dbReference type="EMBL" id="MBO0609257.1"/>
    </source>
</evidence>
<protein>
    <submittedName>
        <fullName evidence="3">CPBP family intramembrane metalloprotease</fullName>
    </submittedName>
</protein>
<dbReference type="PANTHER" id="PTHR35797">
    <property type="entry name" value="PROTEASE-RELATED"/>
    <property type="match status" value="1"/>
</dbReference>
<organism evidence="3 4">
    <name type="scientific">Myceligenerans salitolerans</name>
    <dbReference type="NCBI Taxonomy" id="1230528"/>
    <lineage>
        <taxon>Bacteria</taxon>
        <taxon>Bacillati</taxon>
        <taxon>Actinomycetota</taxon>
        <taxon>Actinomycetes</taxon>
        <taxon>Micrococcales</taxon>
        <taxon>Promicromonosporaceae</taxon>
        <taxon>Myceligenerans</taxon>
    </lineage>
</organism>
<feature type="transmembrane region" description="Helical" evidence="1">
    <location>
        <begin position="55"/>
        <end position="77"/>
    </location>
</feature>
<feature type="transmembrane region" description="Helical" evidence="1">
    <location>
        <begin position="121"/>
        <end position="140"/>
    </location>
</feature>
<keyword evidence="1" id="KW-0472">Membrane</keyword>
<dbReference type="Pfam" id="PF02517">
    <property type="entry name" value="Rce1-like"/>
    <property type="match status" value="1"/>
</dbReference>
<dbReference type="Proteomes" id="UP000664617">
    <property type="component" value="Unassembled WGS sequence"/>
</dbReference>
<evidence type="ECO:0000259" key="2">
    <source>
        <dbReference type="Pfam" id="PF02517"/>
    </source>
</evidence>
<feature type="transmembrane region" description="Helical" evidence="1">
    <location>
        <begin position="161"/>
        <end position="180"/>
    </location>
</feature>
<name>A0ABS3IB24_9MICO</name>
<reference evidence="4" key="2">
    <citation type="submission" date="2023-07" db="EMBL/GenBank/DDBJ databases">
        <title>Myceligenerans salitolerans sp. nov., a halotolerant actinomycete isolated from a salt lake in Xinjiang, China.</title>
        <authorList>
            <person name="Guan T."/>
        </authorList>
    </citation>
    <scope>NUCLEOTIDE SEQUENCE [LARGE SCALE GENOMIC DNA]</scope>
    <source>
        <strain evidence="4">XHU 5031</strain>
    </source>
</reference>
<dbReference type="EMBL" id="JAFMPK010000038">
    <property type="protein sequence ID" value="MBO0609257.1"/>
    <property type="molecule type" value="Genomic_DNA"/>
</dbReference>
<comment type="caution">
    <text evidence="3">The sequence shown here is derived from an EMBL/GenBank/DDBJ whole genome shotgun (WGS) entry which is preliminary data.</text>
</comment>
<sequence>MPMLASLIVQRTNTSARRAALRFVVAVLATVTVVCGAFLALDTEIPEWFPTVGRWIPAVVALAVIRAARLPGGLVYWWKLRPGGWRRLLAGAAVGVLVLVAVYAVAALLAQFLGIATVIDAAALGSVALMVPVFAVVFAVSTFGEEVAWRGFLQQAWSGWSFWRSSTSIGLVWVAFHVPLHGAMAVQGTLPWSTAVSATLALLPLGILLSAFVMRWGSVWPAVFAHAAPLTTLNLLTEPGELGLGDQLTIVAIGSALMLAAASVLSNGRRARSRVAAAA</sequence>
<gene>
    <name evidence="3" type="ORF">J0911_09460</name>
</gene>
<dbReference type="GO" id="GO:0008237">
    <property type="term" value="F:metallopeptidase activity"/>
    <property type="evidence" value="ECO:0007669"/>
    <property type="project" value="UniProtKB-KW"/>
</dbReference>
<keyword evidence="3" id="KW-0645">Protease</keyword>
<proteinExistence type="predicted"/>
<accession>A0ABS3IB24</accession>
<feature type="domain" description="CAAX prenyl protease 2/Lysostaphin resistance protein A-like" evidence="2">
    <location>
        <begin position="131"/>
        <end position="228"/>
    </location>
</feature>
<feature type="transmembrane region" description="Helical" evidence="1">
    <location>
        <begin position="20"/>
        <end position="40"/>
    </location>
</feature>
<keyword evidence="3" id="KW-0482">Metalloprotease</keyword>
<feature type="transmembrane region" description="Helical" evidence="1">
    <location>
        <begin position="219"/>
        <end position="236"/>
    </location>
</feature>
<evidence type="ECO:0000256" key="1">
    <source>
        <dbReference type="SAM" id="Phobius"/>
    </source>
</evidence>
<dbReference type="PANTHER" id="PTHR35797:SF1">
    <property type="entry name" value="PROTEASE"/>
    <property type="match status" value="1"/>
</dbReference>
<dbReference type="InterPro" id="IPR003675">
    <property type="entry name" value="Rce1/LyrA-like_dom"/>
</dbReference>
<feature type="transmembrane region" description="Helical" evidence="1">
    <location>
        <begin position="89"/>
        <end position="115"/>
    </location>
</feature>